<dbReference type="InterPro" id="IPR003593">
    <property type="entry name" value="AAA+_ATPase"/>
</dbReference>
<evidence type="ECO:0000256" key="1">
    <source>
        <dbReference type="ARBA" id="ARBA00022741"/>
    </source>
</evidence>
<comment type="caution">
    <text evidence="4">The sequence shown here is derived from an EMBL/GenBank/DDBJ whole genome shotgun (WGS) entry which is preliminary data.</text>
</comment>
<evidence type="ECO:0000313" key="5">
    <source>
        <dbReference type="Proteomes" id="UP001251085"/>
    </source>
</evidence>
<proteinExistence type="predicted"/>
<organism evidence="4 5">
    <name type="scientific">Paracoccus broussonetiae</name>
    <dbReference type="NCBI Taxonomy" id="3075834"/>
    <lineage>
        <taxon>Bacteria</taxon>
        <taxon>Pseudomonadati</taxon>
        <taxon>Pseudomonadota</taxon>
        <taxon>Alphaproteobacteria</taxon>
        <taxon>Rhodobacterales</taxon>
        <taxon>Paracoccaceae</taxon>
        <taxon>Paracoccus</taxon>
    </lineage>
</organism>
<evidence type="ECO:0000313" key="4">
    <source>
        <dbReference type="EMBL" id="MDT1063758.1"/>
    </source>
</evidence>
<dbReference type="SMART" id="SM00382">
    <property type="entry name" value="AAA"/>
    <property type="match status" value="1"/>
</dbReference>
<dbReference type="PROSITE" id="PS50893">
    <property type="entry name" value="ABC_TRANSPORTER_2"/>
    <property type="match status" value="1"/>
</dbReference>
<dbReference type="CDD" id="cd03214">
    <property type="entry name" value="ABC_Iron-Siderophores_B12_Hemin"/>
    <property type="match status" value="1"/>
</dbReference>
<evidence type="ECO:0000256" key="2">
    <source>
        <dbReference type="ARBA" id="ARBA00022840"/>
    </source>
</evidence>
<reference evidence="5" key="1">
    <citation type="submission" date="2023-07" db="EMBL/GenBank/DDBJ databases">
        <title>Characterization of two Paracoccaceae strains isolated from Phycosphere and proposal of Xinfangfangia lacusdiani sp. nov.</title>
        <authorList>
            <person name="Deng Y."/>
            <person name="Zhang Y.Q."/>
        </authorList>
    </citation>
    <scope>NUCLEOTIDE SEQUENCE [LARGE SCALE GENOMIC DNA]</scope>
    <source>
        <strain evidence="5">CPCC 101403</strain>
    </source>
</reference>
<dbReference type="Proteomes" id="UP001251085">
    <property type="component" value="Unassembled WGS sequence"/>
</dbReference>
<dbReference type="PANTHER" id="PTHR42794">
    <property type="entry name" value="HEMIN IMPORT ATP-BINDING PROTEIN HMUV"/>
    <property type="match status" value="1"/>
</dbReference>
<protein>
    <submittedName>
        <fullName evidence="4">ABC transporter ATP-binding protein</fullName>
    </submittedName>
</protein>
<keyword evidence="5" id="KW-1185">Reference proteome</keyword>
<dbReference type="EMBL" id="JAVRQI010000014">
    <property type="protein sequence ID" value="MDT1063758.1"/>
    <property type="molecule type" value="Genomic_DNA"/>
</dbReference>
<dbReference type="InterPro" id="IPR003439">
    <property type="entry name" value="ABC_transporter-like_ATP-bd"/>
</dbReference>
<name>A0ABU3EHQ6_9RHOB</name>
<keyword evidence="2 4" id="KW-0067">ATP-binding</keyword>
<dbReference type="GO" id="GO:0005524">
    <property type="term" value="F:ATP binding"/>
    <property type="evidence" value="ECO:0007669"/>
    <property type="project" value="UniProtKB-KW"/>
</dbReference>
<evidence type="ECO:0000259" key="3">
    <source>
        <dbReference type="PROSITE" id="PS50893"/>
    </source>
</evidence>
<gene>
    <name evidence="4" type="ORF">RM190_17975</name>
</gene>
<accession>A0ABU3EHQ6</accession>
<dbReference type="SUPFAM" id="SSF52540">
    <property type="entry name" value="P-loop containing nucleoside triphosphate hydrolases"/>
    <property type="match status" value="1"/>
</dbReference>
<dbReference type="Pfam" id="PF00005">
    <property type="entry name" value="ABC_tran"/>
    <property type="match status" value="1"/>
</dbReference>
<keyword evidence="1" id="KW-0547">Nucleotide-binding</keyword>
<dbReference type="PANTHER" id="PTHR42794:SF2">
    <property type="entry name" value="ABC TRANSPORTER ATP-BINDING PROTEIN"/>
    <property type="match status" value="1"/>
</dbReference>
<sequence>MRISATDLSLHAQGRNIVDGVDLQVAAGETFGLIGPNGSGKSTLLRLLAGLDRRARGIVELGGEPVSKLPRREIARRLAMVEQQAETGEALTARQVVELGRTPWLSALAPFGPADAAIVDNALQAVGMKSMAARAWATLSGGERQRLQIARALAQRPRILLLDEPTNHLDIHHQLALLRLVQDLPLTVVIALHDLNQAMGCDRLGVMAGGRMVACGPPDAVLTSDLLRNVFRVGATTLTDPRDDVSLLRFHNLETFNEIPAAAADAACKSRPCRNP</sequence>
<dbReference type="PROSITE" id="PS00211">
    <property type="entry name" value="ABC_TRANSPORTER_1"/>
    <property type="match status" value="1"/>
</dbReference>
<feature type="domain" description="ABC transporter" evidence="3">
    <location>
        <begin position="3"/>
        <end position="234"/>
    </location>
</feature>
<dbReference type="RefSeq" id="WP_311760845.1">
    <property type="nucleotide sequence ID" value="NZ_JAVRQI010000014.1"/>
</dbReference>
<dbReference type="InterPro" id="IPR027417">
    <property type="entry name" value="P-loop_NTPase"/>
</dbReference>
<dbReference type="InterPro" id="IPR017871">
    <property type="entry name" value="ABC_transporter-like_CS"/>
</dbReference>
<dbReference type="Gene3D" id="3.40.50.300">
    <property type="entry name" value="P-loop containing nucleotide triphosphate hydrolases"/>
    <property type="match status" value="1"/>
</dbReference>